<evidence type="ECO:0000256" key="15">
    <source>
        <dbReference type="ARBA" id="ARBA00024347"/>
    </source>
</evidence>
<comment type="catalytic activity">
    <reaction evidence="2">
        <text>L-glutamyl-[protein] + NAD(+) = 5-O-(ADP-D-ribosyl)-L-glutamyl-[protein] + nicotinamide</text>
        <dbReference type="Rhea" id="RHEA:58224"/>
        <dbReference type="Rhea" id="RHEA-COMP:10208"/>
        <dbReference type="Rhea" id="RHEA-COMP:15089"/>
        <dbReference type="ChEBI" id="CHEBI:17154"/>
        <dbReference type="ChEBI" id="CHEBI:29973"/>
        <dbReference type="ChEBI" id="CHEBI:57540"/>
        <dbReference type="ChEBI" id="CHEBI:142540"/>
    </reaction>
</comment>
<evidence type="ECO:0000256" key="9">
    <source>
        <dbReference type="ARBA" id="ARBA00022765"/>
    </source>
</evidence>
<dbReference type="EC" id="2.4.2.-" evidence="17"/>
<dbReference type="PROSITE" id="PS51059">
    <property type="entry name" value="PARP_CATALYTIC"/>
    <property type="match status" value="1"/>
</dbReference>
<dbReference type="Pfam" id="PF21728">
    <property type="entry name" value="PADR1_N"/>
    <property type="match status" value="1"/>
</dbReference>
<comment type="caution">
    <text evidence="21">The sequence shown here is derived from an EMBL/GenBank/DDBJ whole genome shotgun (WGS) entry which is preliminary data.</text>
</comment>
<evidence type="ECO:0000256" key="17">
    <source>
        <dbReference type="RuleBase" id="RU362114"/>
    </source>
</evidence>
<dbReference type="SUPFAM" id="SSF56399">
    <property type="entry name" value="ADP-ribosylation"/>
    <property type="match status" value="1"/>
</dbReference>
<comment type="catalytic activity">
    <reaction evidence="1">
        <text>L-aspartyl-[protein] + NAD(+) = 4-O-(ADP-D-ribosyl)-L-aspartyl-[protein] + nicotinamide</text>
        <dbReference type="Rhea" id="RHEA:54424"/>
        <dbReference type="Rhea" id="RHEA-COMP:9867"/>
        <dbReference type="Rhea" id="RHEA-COMP:13832"/>
        <dbReference type="ChEBI" id="CHEBI:17154"/>
        <dbReference type="ChEBI" id="CHEBI:29961"/>
        <dbReference type="ChEBI" id="CHEBI:57540"/>
        <dbReference type="ChEBI" id="CHEBI:138102"/>
    </reaction>
</comment>
<dbReference type="AlphaFoldDB" id="A0A8S1F875"/>
<evidence type="ECO:0000256" key="1">
    <source>
        <dbReference type="ARBA" id="ARBA00000438"/>
    </source>
</evidence>
<evidence type="ECO:0000256" key="13">
    <source>
        <dbReference type="ARBA" id="ARBA00023125"/>
    </source>
</evidence>
<dbReference type="SUPFAM" id="SSF47587">
    <property type="entry name" value="Domain of poly(ADP-ribose) polymerase"/>
    <property type="match status" value="1"/>
</dbReference>
<dbReference type="Gene3D" id="1.10.20.130">
    <property type="match status" value="1"/>
</dbReference>
<keyword evidence="4 17" id="KW-0328">Glycosyltransferase</keyword>
<keyword evidence="8" id="KW-0677">Repeat</keyword>
<dbReference type="InterPro" id="IPR050800">
    <property type="entry name" value="ARTD/PARP"/>
</dbReference>
<dbReference type="InterPro" id="IPR036930">
    <property type="entry name" value="WGR_dom_sf"/>
</dbReference>
<keyword evidence="7" id="KW-0479">Metal-binding</keyword>
<dbReference type="InterPro" id="IPR008893">
    <property type="entry name" value="WGR_domain"/>
</dbReference>
<keyword evidence="14" id="KW-0539">Nucleus</keyword>
<keyword evidence="12 17" id="KW-0520">NAD</keyword>
<name>A0A8S1F875_9PELO</name>
<dbReference type="PANTHER" id="PTHR10459">
    <property type="entry name" value="DNA LIGASE"/>
    <property type="match status" value="1"/>
</dbReference>
<dbReference type="EMBL" id="CADEPM010000006">
    <property type="protein sequence ID" value="CAB3407812.1"/>
    <property type="molecule type" value="Genomic_DNA"/>
</dbReference>
<keyword evidence="13" id="KW-0238">DNA-binding</keyword>
<dbReference type="SMART" id="SM00773">
    <property type="entry name" value="WGR"/>
    <property type="match status" value="1"/>
</dbReference>
<comment type="subcellular location">
    <subcellularLocation>
        <location evidence="3">Nucleus</location>
    </subcellularLocation>
</comment>
<keyword evidence="9" id="KW-0013">ADP-ribosylation</keyword>
<organism evidence="21 22">
    <name type="scientific">Caenorhabditis bovis</name>
    <dbReference type="NCBI Taxonomy" id="2654633"/>
    <lineage>
        <taxon>Eukaryota</taxon>
        <taxon>Metazoa</taxon>
        <taxon>Ecdysozoa</taxon>
        <taxon>Nematoda</taxon>
        <taxon>Chromadorea</taxon>
        <taxon>Rhabditida</taxon>
        <taxon>Rhabditina</taxon>
        <taxon>Rhabditomorpha</taxon>
        <taxon>Rhabditoidea</taxon>
        <taxon>Rhabditidae</taxon>
        <taxon>Peloderinae</taxon>
        <taxon>Caenorhabditis</taxon>
    </lineage>
</organism>
<evidence type="ECO:0000256" key="10">
    <source>
        <dbReference type="ARBA" id="ARBA00022771"/>
    </source>
</evidence>
<dbReference type="Gene3D" id="3.90.228.10">
    <property type="match status" value="1"/>
</dbReference>
<dbReference type="SUPFAM" id="SSF142921">
    <property type="entry name" value="WGR domain-like"/>
    <property type="match status" value="1"/>
</dbReference>
<evidence type="ECO:0000259" key="19">
    <source>
        <dbReference type="PROSITE" id="PS51060"/>
    </source>
</evidence>
<dbReference type="InterPro" id="IPR038650">
    <property type="entry name" value="PADR1_C_dom_sf"/>
</dbReference>
<evidence type="ECO:0000256" key="2">
    <source>
        <dbReference type="ARBA" id="ARBA00000459"/>
    </source>
</evidence>
<dbReference type="PANTHER" id="PTHR10459:SF60">
    <property type="entry name" value="POLY [ADP-RIBOSE] POLYMERASE 2"/>
    <property type="match status" value="1"/>
</dbReference>
<dbReference type="Proteomes" id="UP000494206">
    <property type="component" value="Unassembled WGS sequence"/>
</dbReference>
<dbReference type="InterPro" id="IPR012317">
    <property type="entry name" value="Poly(ADP-ribose)pol_cat_dom"/>
</dbReference>
<evidence type="ECO:0000256" key="6">
    <source>
        <dbReference type="ARBA" id="ARBA00022695"/>
    </source>
</evidence>
<proteinExistence type="inferred from homology"/>
<evidence type="ECO:0000256" key="3">
    <source>
        <dbReference type="ARBA" id="ARBA00004123"/>
    </source>
</evidence>
<dbReference type="GO" id="GO:0003950">
    <property type="term" value="F:NAD+ poly-ADP-ribosyltransferase activity"/>
    <property type="evidence" value="ECO:0007669"/>
    <property type="project" value="UniProtKB-UniRule"/>
</dbReference>
<evidence type="ECO:0000256" key="16">
    <source>
        <dbReference type="ARBA" id="ARBA00033987"/>
    </source>
</evidence>
<dbReference type="GO" id="GO:1990404">
    <property type="term" value="F:NAD+-protein mono-ADP-ribosyltransferase activity"/>
    <property type="evidence" value="ECO:0007669"/>
    <property type="project" value="TreeGrafter"/>
</dbReference>
<dbReference type="Pfam" id="PF02877">
    <property type="entry name" value="PARP_reg"/>
    <property type="match status" value="1"/>
</dbReference>
<dbReference type="CDD" id="cd08001">
    <property type="entry name" value="WGR_PARP1_like"/>
    <property type="match status" value="1"/>
</dbReference>
<dbReference type="InterPro" id="IPR049296">
    <property type="entry name" value="PARP1-like_PADR1_N"/>
</dbReference>
<sequence>MKLYQDAIVRRLRTTTASPLLPLNCFKRNIYSDSLPSTSASLKRPISALAAGDDEDEGTKRRRIRIEELRENRKKEKLKKQSLMFWELRDFFQTLDETDLASILKFNEQDIPSSRENVLDRLADIALYGKPMGCPECTNGILFYSSSNKTYVCTGYVTEYAKCMNTSKNPVRTPFEFPPDFAHSFASTRLPFNAMVDRIYSEEEPVVGHLEKQKANKVANVMAADEVFSNDGEVLRVSNMRGYKCRQIVKRGTVIDGDFPYAEICHVYRDDNGNLYSATLTFTDLSCNKNSYYKMQLLKEDKASVFYLFLSWGRVGTDVGNCKYPSFYDSESGVEEFKKIFKEKTNNQWEYRKYFRKHPGFFSYIETDYSEFENSMDCSIIPGSQTKLPNSVKDIIISIFNVDNMKEAMKSFEMDINKLPLGKLSQKQIMTAYEVLTQLQDLITEPVQDKIKLMDSTNKFYTIIPHNFGMKMPEPIDTVQKIRDKSKMLDALLDIQFAYDQVRAGNEDVKLTKRDPVDVNYEKLNCELIPLDETDKNYKMVHEYLFNTIGSTHGIKCQLLDVIEIRKDVSKFKRSDNHKLLWHGSGKMNYAGILTQGLRVAPKEAPHSGYMFGKGIYFADMFSKSVFYCRAHEDEEAYILLCEVSLGNQLELTRAQTITKDYLKRENFDSVLGLGIEFPEPDRWNTHEDGYKYPAANSIVKKGFFGSSLLYNE</sequence>
<keyword evidence="5 17" id="KW-0808">Transferase</keyword>
<dbReference type="PROSITE" id="PS51060">
    <property type="entry name" value="PARP_ALPHA_HD"/>
    <property type="match status" value="1"/>
</dbReference>
<dbReference type="GO" id="GO:0016779">
    <property type="term" value="F:nucleotidyltransferase activity"/>
    <property type="evidence" value="ECO:0007669"/>
    <property type="project" value="UniProtKB-KW"/>
</dbReference>
<dbReference type="Pfam" id="PF00644">
    <property type="entry name" value="PARP"/>
    <property type="match status" value="1"/>
</dbReference>
<evidence type="ECO:0000256" key="5">
    <source>
        <dbReference type="ARBA" id="ARBA00022679"/>
    </source>
</evidence>
<dbReference type="PROSITE" id="PS52007">
    <property type="entry name" value="PADR1"/>
    <property type="match status" value="1"/>
</dbReference>
<keyword evidence="10" id="KW-0863">Zinc-finger</keyword>
<feature type="domain" description="PARP alpha-helical" evidence="19">
    <location>
        <begin position="385"/>
        <end position="503"/>
    </location>
</feature>
<comment type="similarity">
    <text evidence="15">Belongs to the ARTD/PARP family.</text>
</comment>
<reference evidence="21 22" key="1">
    <citation type="submission" date="2020-04" db="EMBL/GenBank/DDBJ databases">
        <authorList>
            <person name="Laetsch R D."/>
            <person name="Stevens L."/>
            <person name="Kumar S."/>
            <person name="Blaxter L. M."/>
        </authorList>
    </citation>
    <scope>NUCLEOTIDE SEQUENCE [LARGE SCALE GENOMIC DNA]</scope>
</reference>
<dbReference type="Gene3D" id="1.20.142.10">
    <property type="entry name" value="Poly(ADP-ribose) polymerase, regulatory domain"/>
    <property type="match status" value="1"/>
</dbReference>
<dbReference type="InterPro" id="IPR036616">
    <property type="entry name" value="Poly(ADP-ribose)pol_reg_dom_sf"/>
</dbReference>
<evidence type="ECO:0000256" key="12">
    <source>
        <dbReference type="ARBA" id="ARBA00023027"/>
    </source>
</evidence>
<dbReference type="OrthoDB" id="429950at2759"/>
<dbReference type="GO" id="GO:0070212">
    <property type="term" value="P:protein poly-ADP-ribosylation"/>
    <property type="evidence" value="ECO:0007669"/>
    <property type="project" value="TreeGrafter"/>
</dbReference>
<dbReference type="CDD" id="cd01437">
    <property type="entry name" value="parp_like"/>
    <property type="match status" value="1"/>
</dbReference>
<keyword evidence="22" id="KW-1185">Reference proteome</keyword>
<evidence type="ECO:0000256" key="4">
    <source>
        <dbReference type="ARBA" id="ARBA00022676"/>
    </source>
</evidence>
<dbReference type="GO" id="GO:0005730">
    <property type="term" value="C:nucleolus"/>
    <property type="evidence" value="ECO:0007669"/>
    <property type="project" value="TreeGrafter"/>
</dbReference>
<evidence type="ECO:0000256" key="7">
    <source>
        <dbReference type="ARBA" id="ARBA00022723"/>
    </source>
</evidence>
<gene>
    <name evidence="21" type="ORF">CBOVIS_LOCUS9678</name>
</gene>
<dbReference type="GO" id="GO:0006302">
    <property type="term" value="P:double-strand break repair"/>
    <property type="evidence" value="ECO:0007669"/>
    <property type="project" value="TreeGrafter"/>
</dbReference>
<keyword evidence="6" id="KW-0548">Nucleotidyltransferase</keyword>
<feature type="domain" description="WGR" evidence="20">
    <location>
        <begin position="264"/>
        <end position="362"/>
    </location>
</feature>
<protein>
    <recommendedName>
        <fullName evidence="17">Poly [ADP-ribose] polymerase</fullName>
        <shortName evidence="17">PARP</shortName>
        <ecNumber evidence="17">2.4.2.-</ecNumber>
    </recommendedName>
</protein>
<evidence type="ECO:0000259" key="20">
    <source>
        <dbReference type="PROSITE" id="PS51977"/>
    </source>
</evidence>
<dbReference type="PROSITE" id="PS51977">
    <property type="entry name" value="WGR"/>
    <property type="match status" value="1"/>
</dbReference>
<evidence type="ECO:0000259" key="18">
    <source>
        <dbReference type="PROSITE" id="PS51059"/>
    </source>
</evidence>
<dbReference type="InterPro" id="IPR012982">
    <property type="entry name" value="PARP1-like_PADR1_Zn_ribbon"/>
</dbReference>
<dbReference type="SMART" id="SM01335">
    <property type="entry name" value="PADR1"/>
    <property type="match status" value="1"/>
</dbReference>
<keyword evidence="11" id="KW-0862">Zinc</keyword>
<evidence type="ECO:0000256" key="14">
    <source>
        <dbReference type="ARBA" id="ARBA00023242"/>
    </source>
</evidence>
<dbReference type="Gene3D" id="2.20.25.630">
    <property type="match status" value="1"/>
</dbReference>
<dbReference type="Pfam" id="PF08063">
    <property type="entry name" value="Zn_ribbon_PADR1"/>
    <property type="match status" value="1"/>
</dbReference>
<accession>A0A8S1F875</accession>
<dbReference type="InterPro" id="IPR004102">
    <property type="entry name" value="Poly(ADP-ribose)pol_reg_dom"/>
</dbReference>
<evidence type="ECO:0000256" key="11">
    <source>
        <dbReference type="ARBA" id="ARBA00022833"/>
    </source>
</evidence>
<comment type="catalytic activity">
    <reaction evidence="16">
        <text>NAD(+) + (ADP-D-ribosyl)n-acceptor = nicotinamide + (ADP-D-ribosyl)n+1-acceptor + H(+).</text>
        <dbReference type="EC" id="2.4.2.30"/>
    </reaction>
</comment>
<feature type="domain" description="PARP catalytic" evidence="18">
    <location>
        <begin position="515"/>
        <end position="713"/>
    </location>
</feature>
<evidence type="ECO:0000313" key="21">
    <source>
        <dbReference type="EMBL" id="CAB3407812.1"/>
    </source>
</evidence>
<evidence type="ECO:0000313" key="22">
    <source>
        <dbReference type="Proteomes" id="UP000494206"/>
    </source>
</evidence>
<dbReference type="Pfam" id="PF05406">
    <property type="entry name" value="WGR"/>
    <property type="match status" value="1"/>
</dbReference>
<dbReference type="GO" id="GO:0003677">
    <property type="term" value="F:DNA binding"/>
    <property type="evidence" value="ECO:0007669"/>
    <property type="project" value="UniProtKB-KW"/>
</dbReference>
<evidence type="ECO:0000256" key="8">
    <source>
        <dbReference type="ARBA" id="ARBA00022737"/>
    </source>
</evidence>
<dbReference type="FunFam" id="1.20.142.10:FF:000001">
    <property type="entry name" value="Poly [ADP-ribose] polymerase"/>
    <property type="match status" value="1"/>
</dbReference>
<dbReference type="GO" id="GO:0008270">
    <property type="term" value="F:zinc ion binding"/>
    <property type="evidence" value="ECO:0007669"/>
    <property type="project" value="UniProtKB-KW"/>
</dbReference>